<protein>
    <submittedName>
        <fullName evidence="3">Uncharacterized protein</fullName>
    </submittedName>
</protein>
<keyword evidence="2" id="KW-0812">Transmembrane</keyword>
<reference evidence="3 4" key="1">
    <citation type="journal article" date="2018" name="Nat. Ecol. Evol.">
        <title>Pezizomycetes genomes reveal the molecular basis of ectomycorrhizal truffle lifestyle.</title>
        <authorList>
            <person name="Murat C."/>
            <person name="Payen T."/>
            <person name="Noel B."/>
            <person name="Kuo A."/>
            <person name="Morin E."/>
            <person name="Chen J."/>
            <person name="Kohler A."/>
            <person name="Krizsan K."/>
            <person name="Balestrini R."/>
            <person name="Da Silva C."/>
            <person name="Montanini B."/>
            <person name="Hainaut M."/>
            <person name="Levati E."/>
            <person name="Barry K.W."/>
            <person name="Belfiori B."/>
            <person name="Cichocki N."/>
            <person name="Clum A."/>
            <person name="Dockter R.B."/>
            <person name="Fauchery L."/>
            <person name="Guy J."/>
            <person name="Iotti M."/>
            <person name="Le Tacon F."/>
            <person name="Lindquist E.A."/>
            <person name="Lipzen A."/>
            <person name="Malagnac F."/>
            <person name="Mello A."/>
            <person name="Molinier V."/>
            <person name="Miyauchi S."/>
            <person name="Poulain J."/>
            <person name="Riccioni C."/>
            <person name="Rubini A."/>
            <person name="Sitrit Y."/>
            <person name="Splivallo R."/>
            <person name="Traeger S."/>
            <person name="Wang M."/>
            <person name="Zifcakova L."/>
            <person name="Wipf D."/>
            <person name="Zambonelli A."/>
            <person name="Paolocci F."/>
            <person name="Nowrousian M."/>
            <person name="Ottonello S."/>
            <person name="Baldrian P."/>
            <person name="Spatafora J.W."/>
            <person name="Henrissat B."/>
            <person name="Nagy L.G."/>
            <person name="Aury J.M."/>
            <person name="Wincker P."/>
            <person name="Grigoriev I.V."/>
            <person name="Bonfante P."/>
            <person name="Martin F.M."/>
        </authorList>
    </citation>
    <scope>NUCLEOTIDE SEQUENCE [LARGE SCALE GENOMIC DNA]</scope>
    <source>
        <strain evidence="3 4">RN42</strain>
    </source>
</reference>
<evidence type="ECO:0000256" key="1">
    <source>
        <dbReference type="SAM" id="MobiDB-lite"/>
    </source>
</evidence>
<feature type="compositionally biased region" description="Polar residues" evidence="1">
    <location>
        <begin position="470"/>
        <end position="484"/>
    </location>
</feature>
<feature type="transmembrane region" description="Helical" evidence="2">
    <location>
        <begin position="413"/>
        <end position="432"/>
    </location>
</feature>
<feature type="transmembrane region" description="Helical" evidence="2">
    <location>
        <begin position="511"/>
        <end position="532"/>
    </location>
</feature>
<organism evidence="3 4">
    <name type="scientific">Ascobolus immersus RN42</name>
    <dbReference type="NCBI Taxonomy" id="1160509"/>
    <lineage>
        <taxon>Eukaryota</taxon>
        <taxon>Fungi</taxon>
        <taxon>Dikarya</taxon>
        <taxon>Ascomycota</taxon>
        <taxon>Pezizomycotina</taxon>
        <taxon>Pezizomycetes</taxon>
        <taxon>Pezizales</taxon>
        <taxon>Ascobolaceae</taxon>
        <taxon>Ascobolus</taxon>
    </lineage>
</organism>
<feature type="region of interest" description="Disordered" evidence="1">
    <location>
        <begin position="454"/>
        <end position="484"/>
    </location>
</feature>
<feature type="transmembrane region" description="Helical" evidence="2">
    <location>
        <begin position="342"/>
        <end position="359"/>
    </location>
</feature>
<keyword evidence="2" id="KW-0472">Membrane</keyword>
<dbReference type="AlphaFoldDB" id="A0A3N4IDS7"/>
<accession>A0A3N4IDS7</accession>
<name>A0A3N4IDS7_ASCIM</name>
<sequence>MDMTMMLKRGTRPETFSTLPIRNFSREPLVPNFAHTQHPHDFGMHRYSLFVFAFFNLLPYVAPTPGNPFFDLLGKKEELMAVDPDQPTPKLATPEALRVLQFCHTWADFVETHLNNLNDSSFYTYFGNLRSDWRKDIYAEAMRPIIPPQCDYRINTEANKQTIKRLLQIVPSNPALEWCDRYAGAVRGKADPLPTVSSTDFKELGKLLANFVMECVNLEDNPSGSSLQYVPRLDSFPDLEPTFGSAVTNLAQNSKVRVVDRKKRDINYVLFVSQEHQKVVEVDKDGHVKVPIWPVAHYSWDRKPVGDAAVVGMKSKFLVDRDISTTITFHTIGAVEKFPIDIWIPFSIAYLAFAFPYMMKAVCMGRPDEEPQMGRLRVTLAMLWLFPCESMIITFMCFNAGLKVLTRYKLRHFLIAGLIFQLYGVFTVFYSVKAYAVNKSARWKHLDWKRKEPEQPVPLRTTRRPRSFDSGRSTTAPSYSTQDPNKVDVEIGEVDLETKQYAARDKWVRDATFLVFMLAVIGVYLILAAANLQRTPK</sequence>
<dbReference type="EMBL" id="ML119694">
    <property type="protein sequence ID" value="RPA79874.1"/>
    <property type="molecule type" value="Genomic_DNA"/>
</dbReference>
<evidence type="ECO:0000313" key="3">
    <source>
        <dbReference type="EMBL" id="RPA79874.1"/>
    </source>
</evidence>
<gene>
    <name evidence="3" type="ORF">BJ508DRAFT_327926</name>
</gene>
<evidence type="ECO:0000313" key="4">
    <source>
        <dbReference type="Proteomes" id="UP000275078"/>
    </source>
</evidence>
<proteinExistence type="predicted"/>
<dbReference type="Proteomes" id="UP000275078">
    <property type="component" value="Unassembled WGS sequence"/>
</dbReference>
<evidence type="ECO:0000256" key="2">
    <source>
        <dbReference type="SAM" id="Phobius"/>
    </source>
</evidence>
<keyword evidence="4" id="KW-1185">Reference proteome</keyword>
<keyword evidence="2" id="KW-1133">Transmembrane helix</keyword>
<feature type="transmembrane region" description="Helical" evidence="2">
    <location>
        <begin position="379"/>
        <end position="401"/>
    </location>
</feature>